<dbReference type="InterPro" id="IPR017500">
    <property type="entry name" value="Phage_infect_YhgE_N"/>
</dbReference>
<dbReference type="InterPro" id="IPR013525">
    <property type="entry name" value="ABC2_TM"/>
</dbReference>
<dbReference type="GO" id="GO:0016020">
    <property type="term" value="C:membrane"/>
    <property type="evidence" value="ECO:0007669"/>
    <property type="project" value="UniProtKB-SubCell"/>
</dbReference>
<evidence type="ECO:0000256" key="4">
    <source>
        <dbReference type="ARBA" id="ARBA00023136"/>
    </source>
</evidence>
<evidence type="ECO:0000256" key="2">
    <source>
        <dbReference type="ARBA" id="ARBA00022692"/>
    </source>
</evidence>
<dbReference type="InterPro" id="IPR051328">
    <property type="entry name" value="T7SS_ABC-Transporter"/>
</dbReference>
<organism evidence="7 8">
    <name type="scientific">Pullulanibacillus pueri</name>
    <dbReference type="NCBI Taxonomy" id="1437324"/>
    <lineage>
        <taxon>Bacteria</taxon>
        <taxon>Bacillati</taxon>
        <taxon>Bacillota</taxon>
        <taxon>Bacilli</taxon>
        <taxon>Bacillales</taxon>
        <taxon>Sporolactobacillaceae</taxon>
        <taxon>Pullulanibacillus</taxon>
    </lineage>
</organism>
<reference evidence="7" key="2">
    <citation type="submission" date="2020-09" db="EMBL/GenBank/DDBJ databases">
        <authorList>
            <person name="Sun Q."/>
            <person name="Zhou Y."/>
        </authorList>
    </citation>
    <scope>NUCLEOTIDE SEQUENCE</scope>
    <source>
        <strain evidence="7">CGMCC 1.12777</strain>
    </source>
</reference>
<proteinExistence type="predicted"/>
<dbReference type="NCBIfam" id="TIGR03062">
    <property type="entry name" value="pip_yhgE_Cterm"/>
    <property type="match status" value="1"/>
</dbReference>
<feature type="transmembrane region" description="Helical" evidence="5">
    <location>
        <begin position="477"/>
        <end position="497"/>
    </location>
</feature>
<accession>A0A8J2ZT82</accession>
<feature type="transmembrane region" description="Helical" evidence="5">
    <location>
        <begin position="20"/>
        <end position="43"/>
    </location>
</feature>
<dbReference type="Pfam" id="PF12698">
    <property type="entry name" value="ABC2_membrane_3"/>
    <property type="match status" value="2"/>
</dbReference>
<evidence type="ECO:0000259" key="6">
    <source>
        <dbReference type="Pfam" id="PF12698"/>
    </source>
</evidence>
<dbReference type="NCBIfam" id="TIGR03061">
    <property type="entry name" value="pip_yhgE_Nterm"/>
    <property type="match status" value="1"/>
</dbReference>
<sequence>MKGLKLLFTDWKFVLKNRKATIAICILLLMPLLYAGMFIASYWNPYGKLDQLPVAVVNNDQPVKMDGKPIHVGEDLVENLKKSKDLDFHFVSEARADKGLKEGRYYITIKIPQNFSQKITTLTSQNPQPAQLQYVTNQGNSYIAGQIGKQAIAQLQDEVGDKITKSYAEAVFSSLADLEKGLGKASDGASKLNEGVDQTQSGFNGLQSGIDDLSQGTAKLSSGFSPLASGAHELVDKMSQLSEGTGSLAEGLKQFQSSQGQLEQGSNKVTDGVDGLKTGVDAEGTTLKALSSRTAQIEESLNQWIKDNADLEQVDSIKKILTQVQAIDQTVGKVSAIQQQNAEGITALQTGQEQLNSGIQQFGNHLSTAISSGQQLSQGADQLSSGIKKWESGFTAFEDGVQSVNHGAQQLKEGAGTFSNSLDQLAQGSGELATNLSDGADQMSNLHNGDKMVNMFSRPVTLVASTINSVKNYGTAMAPYFLTLGLFVGGLLAANVVPFNRVSDHGIPGWSYFVEKLGFYFSLSILQAVIIDVIMLFVAHLEVVSVARFLLLSLLASLIFTTLIFMLVSIFGPLGRFIAIVFLVLQLASSGGTFPLVLTPSFFQIVGRFLPMTYAVDGFRMVITTGDWDRYWQDIALIVLYVISFMIVSLIVLMVLNPRTPRVQNET</sequence>
<evidence type="ECO:0000313" key="7">
    <source>
        <dbReference type="EMBL" id="GGH75808.1"/>
    </source>
</evidence>
<reference evidence="7" key="1">
    <citation type="journal article" date="2014" name="Int. J. Syst. Evol. Microbiol.">
        <title>Complete genome sequence of Corynebacterium casei LMG S-19264T (=DSM 44701T), isolated from a smear-ripened cheese.</title>
        <authorList>
            <consortium name="US DOE Joint Genome Institute (JGI-PGF)"/>
            <person name="Walter F."/>
            <person name="Albersmeier A."/>
            <person name="Kalinowski J."/>
            <person name="Ruckert C."/>
        </authorList>
    </citation>
    <scope>NUCLEOTIDE SEQUENCE</scope>
    <source>
        <strain evidence="7">CGMCC 1.12777</strain>
    </source>
</reference>
<dbReference type="EMBL" id="BMFV01000002">
    <property type="protein sequence ID" value="GGH75808.1"/>
    <property type="molecule type" value="Genomic_DNA"/>
</dbReference>
<feature type="transmembrane region" description="Helical" evidence="5">
    <location>
        <begin position="549"/>
        <end position="571"/>
    </location>
</feature>
<dbReference type="PANTHER" id="PTHR43077">
    <property type="entry name" value="TRANSPORT PERMEASE YVFS-RELATED"/>
    <property type="match status" value="1"/>
</dbReference>
<feature type="transmembrane region" description="Helical" evidence="5">
    <location>
        <begin position="577"/>
        <end position="598"/>
    </location>
</feature>
<dbReference type="NCBIfam" id="TIGR03057">
    <property type="entry name" value="xxxLxxG_by_4"/>
    <property type="match status" value="1"/>
</dbReference>
<dbReference type="InterPro" id="IPR017501">
    <property type="entry name" value="Phage_infect_YhgE_C"/>
</dbReference>
<name>A0A8J2ZT82_9BACL</name>
<dbReference type="SUPFAM" id="SSF58104">
    <property type="entry name" value="Methyl-accepting chemotaxis protein (MCP) signaling domain"/>
    <property type="match status" value="1"/>
</dbReference>
<dbReference type="GO" id="GO:0140359">
    <property type="term" value="F:ABC-type transporter activity"/>
    <property type="evidence" value="ECO:0007669"/>
    <property type="project" value="InterPro"/>
</dbReference>
<gene>
    <name evidence="7" type="ORF">GCM10007096_05410</name>
</gene>
<comment type="caution">
    <text evidence="7">The sequence shown here is derived from an EMBL/GenBank/DDBJ whole genome shotgun (WGS) entry which is preliminary data.</text>
</comment>
<dbReference type="Gene3D" id="3.40.1710.10">
    <property type="entry name" value="abc type-2 transporter like domain"/>
    <property type="match status" value="1"/>
</dbReference>
<keyword evidence="3 5" id="KW-1133">Transmembrane helix</keyword>
<dbReference type="Proteomes" id="UP000656813">
    <property type="component" value="Unassembled WGS sequence"/>
</dbReference>
<dbReference type="RefSeq" id="WP_188495822.1">
    <property type="nucleotide sequence ID" value="NZ_BMFV01000002.1"/>
</dbReference>
<protein>
    <submittedName>
        <fullName evidence="7">Phage infection protein</fullName>
    </submittedName>
</protein>
<dbReference type="Gene3D" id="1.10.287.950">
    <property type="entry name" value="Methyl-accepting chemotaxis protein"/>
    <property type="match status" value="1"/>
</dbReference>
<evidence type="ECO:0000313" key="8">
    <source>
        <dbReference type="Proteomes" id="UP000656813"/>
    </source>
</evidence>
<feature type="transmembrane region" description="Helical" evidence="5">
    <location>
        <begin position="635"/>
        <end position="656"/>
    </location>
</feature>
<dbReference type="AlphaFoldDB" id="A0A8J2ZT82"/>
<evidence type="ECO:0000256" key="3">
    <source>
        <dbReference type="ARBA" id="ARBA00022989"/>
    </source>
</evidence>
<feature type="domain" description="ABC-2 type transporter transmembrane" evidence="6">
    <location>
        <begin position="285"/>
        <end position="650"/>
    </location>
</feature>
<keyword evidence="4 5" id="KW-0472">Membrane</keyword>
<evidence type="ECO:0000256" key="1">
    <source>
        <dbReference type="ARBA" id="ARBA00004141"/>
    </source>
</evidence>
<dbReference type="PANTHER" id="PTHR43077:SF5">
    <property type="entry name" value="PHAGE INFECTION PROTEIN"/>
    <property type="match status" value="1"/>
</dbReference>
<keyword evidence="2 5" id="KW-0812">Transmembrane</keyword>
<evidence type="ECO:0000256" key="5">
    <source>
        <dbReference type="SAM" id="Phobius"/>
    </source>
</evidence>
<dbReference type="InterPro" id="IPR023908">
    <property type="entry name" value="xxxLxxG_rpt"/>
</dbReference>
<feature type="transmembrane region" description="Helical" evidence="5">
    <location>
        <begin position="517"/>
        <end position="537"/>
    </location>
</feature>
<keyword evidence="8" id="KW-1185">Reference proteome</keyword>
<comment type="subcellular location">
    <subcellularLocation>
        <location evidence="1">Membrane</location>
        <topology evidence="1">Multi-pass membrane protein</topology>
    </subcellularLocation>
</comment>
<feature type="domain" description="ABC-2 type transporter transmembrane" evidence="6">
    <location>
        <begin position="24"/>
        <end position="165"/>
    </location>
</feature>